<evidence type="ECO:0000256" key="5">
    <source>
        <dbReference type="ARBA" id="ARBA00023194"/>
    </source>
</evidence>
<keyword evidence="12" id="KW-1185">Reference proteome</keyword>
<dbReference type="InterPro" id="IPR029058">
    <property type="entry name" value="AB_hydrolase_fold"/>
</dbReference>
<dbReference type="InterPro" id="IPR032821">
    <property type="entry name" value="PKS_assoc"/>
</dbReference>
<dbReference type="SUPFAM" id="SSF47336">
    <property type="entry name" value="ACP-like"/>
    <property type="match status" value="1"/>
</dbReference>
<dbReference type="InterPro" id="IPR006162">
    <property type="entry name" value="Ppantetheine_attach_site"/>
</dbReference>
<dbReference type="Pfam" id="PF08990">
    <property type="entry name" value="Docking"/>
    <property type="match status" value="1"/>
</dbReference>
<dbReference type="InterPro" id="IPR016036">
    <property type="entry name" value="Malonyl_transacylase_ACP-bd"/>
</dbReference>
<dbReference type="InterPro" id="IPR001227">
    <property type="entry name" value="Ac_transferase_dom_sf"/>
</dbReference>
<evidence type="ECO:0000256" key="7">
    <source>
        <dbReference type="ARBA" id="ARBA00023315"/>
    </source>
</evidence>
<dbReference type="CDD" id="cd00833">
    <property type="entry name" value="PKS"/>
    <property type="match status" value="1"/>
</dbReference>
<dbReference type="SUPFAM" id="SSF53474">
    <property type="entry name" value="alpha/beta-Hydrolases"/>
    <property type="match status" value="1"/>
</dbReference>
<dbReference type="Pfam" id="PF16197">
    <property type="entry name" value="KAsynt_C_assoc"/>
    <property type="match status" value="1"/>
</dbReference>
<dbReference type="InterPro" id="IPR009081">
    <property type="entry name" value="PP-bd_ACP"/>
</dbReference>
<dbReference type="InterPro" id="IPR018201">
    <property type="entry name" value="Ketoacyl_synth_AS"/>
</dbReference>
<dbReference type="Pfam" id="PF02801">
    <property type="entry name" value="Ketoacyl-synt_C"/>
    <property type="match status" value="1"/>
</dbReference>
<dbReference type="PROSITE" id="PS50075">
    <property type="entry name" value="CARRIER"/>
    <property type="match status" value="1"/>
</dbReference>
<dbReference type="Gene3D" id="3.40.366.10">
    <property type="entry name" value="Malonyl-Coenzyme A Acyl Carrier Protein, domain 2"/>
    <property type="match status" value="1"/>
</dbReference>
<keyword evidence="2" id="KW-0596">Phosphopantetheine</keyword>
<dbReference type="InterPro" id="IPR015083">
    <property type="entry name" value="NorB/c/GfsB-D-like_docking"/>
</dbReference>
<dbReference type="GO" id="GO:0004315">
    <property type="term" value="F:3-oxoacyl-[acyl-carrier-protein] synthase activity"/>
    <property type="evidence" value="ECO:0007669"/>
    <property type="project" value="InterPro"/>
</dbReference>
<dbReference type="InterPro" id="IPR020841">
    <property type="entry name" value="PKS_Beta-ketoAc_synthase_dom"/>
</dbReference>
<evidence type="ECO:0000313" key="10">
    <source>
        <dbReference type="EMBL" id="CAQ64692.1"/>
    </source>
</evidence>
<dbReference type="PROSITE" id="PS00606">
    <property type="entry name" value="KS3_1"/>
    <property type="match status" value="1"/>
</dbReference>
<dbReference type="Gene3D" id="3.30.70.3290">
    <property type="match status" value="1"/>
</dbReference>
<dbReference type="EMBL" id="FM173265">
    <property type="protein sequence ID" value="CAQ64692.1"/>
    <property type="molecule type" value="Genomic_DNA"/>
</dbReference>
<evidence type="ECO:0000313" key="12">
    <source>
        <dbReference type="Proteomes" id="UP000305929"/>
    </source>
</evidence>
<keyword evidence="5" id="KW-0045">Antibiotic biosynthesis</keyword>
<feature type="domain" description="Carrier" evidence="8">
    <location>
        <begin position="935"/>
        <end position="1010"/>
    </location>
</feature>
<dbReference type="Pfam" id="PF00550">
    <property type="entry name" value="PP-binding"/>
    <property type="match status" value="1"/>
</dbReference>
<dbReference type="SUPFAM" id="SSF55048">
    <property type="entry name" value="Probable ACP-binding domain of malonyl-CoA ACP transacylase"/>
    <property type="match status" value="1"/>
</dbReference>
<dbReference type="InterPro" id="IPR036736">
    <property type="entry name" value="ACP-like_sf"/>
</dbReference>
<dbReference type="PANTHER" id="PTHR43775">
    <property type="entry name" value="FATTY ACID SYNTHASE"/>
    <property type="match status" value="1"/>
</dbReference>
<dbReference type="Gene3D" id="1.10.1200.10">
    <property type="entry name" value="ACP-like"/>
    <property type="match status" value="1"/>
</dbReference>
<evidence type="ECO:0000313" key="11">
    <source>
        <dbReference type="EMBL" id="TKS98841.1"/>
    </source>
</evidence>
<dbReference type="PROSITE" id="PS00012">
    <property type="entry name" value="PHOSPHOPANTETHEINE"/>
    <property type="match status" value="1"/>
</dbReference>
<evidence type="ECO:0000256" key="3">
    <source>
        <dbReference type="ARBA" id="ARBA00022553"/>
    </source>
</evidence>
<dbReference type="InterPro" id="IPR020806">
    <property type="entry name" value="PKS_PP-bd"/>
</dbReference>
<dbReference type="Pfam" id="PF00975">
    <property type="entry name" value="Thioesterase"/>
    <property type="match status" value="1"/>
</dbReference>
<dbReference type="Pfam" id="PF00698">
    <property type="entry name" value="Acyl_transf_1"/>
    <property type="match status" value="1"/>
</dbReference>
<dbReference type="InterPro" id="IPR001031">
    <property type="entry name" value="Thioesterase"/>
</dbReference>
<dbReference type="InterPro" id="IPR016035">
    <property type="entry name" value="Acyl_Trfase/lysoPLipase"/>
</dbReference>
<dbReference type="Proteomes" id="UP000305929">
    <property type="component" value="Unassembled WGS sequence"/>
</dbReference>
<dbReference type="OrthoDB" id="9778690at2"/>
<dbReference type="InterPro" id="IPR050091">
    <property type="entry name" value="PKS_NRPS_Biosynth_Enz"/>
</dbReference>
<dbReference type="InterPro" id="IPR014031">
    <property type="entry name" value="Ketoacyl_synth_C"/>
</dbReference>
<sequence>MTTSPEKIVEALRASLSENERLRRQNQQLTTASREPVAIVGMACRFPGGVESPEQLWRLLTEGRDAVADFPSDRGWDLDSLYDPDPDHPGTSYTSQGGFLYDAGQFDPLLFGISPREALAMDPQQRLLLETSWEVFERAGIDPSSLGGTRTGVFAGAIASGYAIGLPEFPEGVQGYVGTGTSASVLSGRISYAFGLEGPAVTVDTACSSSLVALHLACQALRNGECSLALAGGVTVMAVPGLFTEFSRQRGLAPDGRCKAFAAAADGTGFSEGVGVLLVERLSDARRNGHQVLAVVRGSAVNQDGASNGLTAPNGPSQQRVIRQALANARLTPADVDAVEAHGTGTTLGDPIEAQALLATYGQNRTEDQPLWLGSVKSNIGHTQAAAGVAGVIKMVMALRHEVLPQTLHVDAPSPHIDWASGHVSLLTEELKWPGTDRPRRAGVSSFGISGTNAHVILEAAPPETPPADDEPERAAGPVPWVLSARTRKALQSQAARLLTFTEETPDVSVAAVSSALLGTRAALDHRAVVLASDRVEFSRRLHALASGRPASGVTTGSVRSGRLAFMFTGQGSQRLGMGHELYDTEPAFAAALEEAFAALDPHLPQPLRDIIFGDDPELLQQTQYAQPALFAVETALYRLLTDTYGLRPDYLLGHSIGELTAAHAAGVLTLPDAARLVTARGHLMQTAPTGGTMIAIQATEDEITEHLTPGVAIAALNSPSSTVISGDTAEAEAIADRFRALGRKTSRLKVSHAFHSPHMDPVLDDFRQIAATLDYHPARIPVISNTTGQPAENLTSPDYWTQHIRRPVRFTDSLHHLTQQGVTTFLELGPDATLAMLADAHATAVLRRNSSEPQALRTALAELWVHGVPVAWPHSTDRRVDLPTYAFDHQHYWLDAAPGTSATSVRPSVPVEAADAPPTLADRFEGLGAGERTSMAEELVRETVAVVLGFADPEDVDVSTPFIKLGIDSLTAVELRRRLGGYTGLEIPAVVVFEHPTTHDLAEYLIEAMSAPPGATPDGASGAPSGVRATAAVDSLSDLFVRACGRGEFAEAHRLALGLAEYRPTFAGELDGARSPDVVPLRRGTASPAVVCFPSFVWKPDFQQYLSLARELTEDRDVAVSGLPGFRPGEPLPASAEALARALAAVVRRVAGGRRCVLLGHSSGGYVAAAVAAQLEEAGEAPAGLVLVDTPWWGSAGGLGSQEWLPVINEMLLARGAAAGAEDSDAGDAWVTARAKYFSLDFAIAPRDVRTLLLRPAEPLAGSAADAGWRAEWRPGTTVVEVPGNHFSMLDSAHAQACARAVEGWLATLG</sequence>
<feature type="domain" description="Ketosynthase family 3 (KS3)" evidence="9">
    <location>
        <begin position="34"/>
        <end position="460"/>
    </location>
</feature>
<dbReference type="InterPro" id="IPR016039">
    <property type="entry name" value="Thiolase-like"/>
</dbReference>
<dbReference type="Pfam" id="PF00109">
    <property type="entry name" value="ketoacyl-synt"/>
    <property type="match status" value="1"/>
</dbReference>
<dbReference type="SMART" id="SM00823">
    <property type="entry name" value="PKS_PP"/>
    <property type="match status" value="1"/>
</dbReference>
<evidence type="ECO:0000256" key="2">
    <source>
        <dbReference type="ARBA" id="ARBA00022450"/>
    </source>
</evidence>
<organism evidence="10">
    <name type="scientific">Streptomyces lasalocidi</name>
    <name type="common">Streptomyces lasaliensis</name>
    <dbReference type="NCBI Taxonomy" id="324833"/>
    <lineage>
        <taxon>Bacteria</taxon>
        <taxon>Bacillati</taxon>
        <taxon>Actinomycetota</taxon>
        <taxon>Actinomycetes</taxon>
        <taxon>Kitasatosporales</taxon>
        <taxon>Streptomycetaceae</taxon>
        <taxon>Streptomyces</taxon>
    </lineage>
</organism>
<reference evidence="10" key="1">
    <citation type="submission" date="2008-06" db="EMBL/GenBank/DDBJ databases">
        <title>The biosynthetic gene cluster responsible for Lasalocid production from Streptomyces lasaliensis.</title>
        <authorList>
            <person name="Smith L."/>
            <person name="Samborskyy M."/>
            <person name="Fan Q."/>
            <person name="Spencer J.B."/>
            <person name="Leadlay P.F."/>
        </authorList>
    </citation>
    <scope>NUCLEOTIDE SEQUENCE</scope>
    <source>
        <strain evidence="10">NRRL 3382R</strain>
    </source>
</reference>
<gene>
    <name evidence="10" type="primary">lasAVII</name>
    <name evidence="11" type="ORF">E4U91_00995</name>
</gene>
<dbReference type="PANTHER" id="PTHR43775:SF51">
    <property type="entry name" value="INACTIVE PHENOLPHTHIOCEROL SYNTHESIS POLYKETIDE SYNTHASE TYPE I PKS1-RELATED"/>
    <property type="match status" value="1"/>
</dbReference>
<dbReference type="GO" id="GO:0004312">
    <property type="term" value="F:fatty acid synthase activity"/>
    <property type="evidence" value="ECO:0007669"/>
    <property type="project" value="TreeGrafter"/>
</dbReference>
<dbReference type="FunFam" id="3.40.47.10:FF:000019">
    <property type="entry name" value="Polyketide synthase type I"/>
    <property type="match status" value="1"/>
</dbReference>
<keyword evidence="7 11" id="KW-0012">Acyltransferase</keyword>
<keyword evidence="6" id="KW-0511">Multifunctional enzyme</keyword>
<dbReference type="SUPFAM" id="SSF53901">
    <property type="entry name" value="Thiolase-like"/>
    <property type="match status" value="1"/>
</dbReference>
<dbReference type="PROSITE" id="PS52004">
    <property type="entry name" value="KS3_2"/>
    <property type="match status" value="1"/>
</dbReference>
<keyword evidence="3" id="KW-0597">Phosphoprotein</keyword>
<dbReference type="SMART" id="SM00824">
    <property type="entry name" value="PKS_TE"/>
    <property type="match status" value="1"/>
</dbReference>
<protein>
    <submittedName>
        <fullName evidence="11">Acyltransferase domain-containing protein</fullName>
    </submittedName>
    <submittedName>
        <fullName evidence="10">Lasalocid modular polyketide synthase</fullName>
    </submittedName>
</protein>
<dbReference type="GO" id="GO:0006633">
    <property type="term" value="P:fatty acid biosynthetic process"/>
    <property type="evidence" value="ECO:0007669"/>
    <property type="project" value="InterPro"/>
</dbReference>
<dbReference type="GO" id="GO:0031177">
    <property type="term" value="F:phosphopantetheine binding"/>
    <property type="evidence" value="ECO:0007669"/>
    <property type="project" value="InterPro"/>
</dbReference>
<dbReference type="EMBL" id="SZNQ01000001">
    <property type="protein sequence ID" value="TKS98841.1"/>
    <property type="molecule type" value="Genomic_DNA"/>
</dbReference>
<dbReference type="SMART" id="SM01294">
    <property type="entry name" value="PKS_PP_betabranch"/>
    <property type="match status" value="1"/>
</dbReference>
<dbReference type="Gene3D" id="3.40.47.10">
    <property type="match status" value="1"/>
</dbReference>
<comment type="cofactor">
    <cofactor evidence="1">
        <name>pantetheine 4'-phosphate</name>
        <dbReference type="ChEBI" id="CHEBI:47942"/>
    </cofactor>
</comment>
<keyword evidence="4 11" id="KW-0808">Transferase</keyword>
<evidence type="ECO:0000256" key="6">
    <source>
        <dbReference type="ARBA" id="ARBA00023268"/>
    </source>
</evidence>
<dbReference type="SMART" id="SM00825">
    <property type="entry name" value="PKS_KS"/>
    <property type="match status" value="1"/>
</dbReference>
<reference evidence="11 12" key="2">
    <citation type="submission" date="2019-04" db="EMBL/GenBank/DDBJ databases">
        <title>Streptomyces lasaliensis sp. nov., an Actinomycete isolated from soil which produces the polyether antibiotic lasalocid.</title>
        <authorList>
            <person name="Erwin G."/>
            <person name="Haber C."/>
        </authorList>
    </citation>
    <scope>NUCLEOTIDE SEQUENCE [LARGE SCALE GENOMIC DNA]</scope>
    <source>
        <strain evidence="11 12">X-537</strain>
    </source>
</reference>
<accession>B5M9L4</accession>
<evidence type="ECO:0000259" key="9">
    <source>
        <dbReference type="PROSITE" id="PS52004"/>
    </source>
</evidence>
<evidence type="ECO:0000256" key="1">
    <source>
        <dbReference type="ARBA" id="ARBA00001957"/>
    </source>
</evidence>
<dbReference type="SUPFAM" id="SSF52151">
    <property type="entry name" value="FabD/lysophospholipase-like"/>
    <property type="match status" value="1"/>
</dbReference>
<dbReference type="SMART" id="SM00827">
    <property type="entry name" value="PKS_AT"/>
    <property type="match status" value="1"/>
</dbReference>
<dbReference type="InterPro" id="IPR014043">
    <property type="entry name" value="Acyl_transferase_dom"/>
</dbReference>
<proteinExistence type="predicted"/>
<dbReference type="InterPro" id="IPR020802">
    <property type="entry name" value="TesA-like"/>
</dbReference>
<dbReference type="GO" id="GO:0033068">
    <property type="term" value="P:macrolide biosynthetic process"/>
    <property type="evidence" value="ECO:0007669"/>
    <property type="project" value="UniProtKB-ARBA"/>
</dbReference>
<evidence type="ECO:0000256" key="4">
    <source>
        <dbReference type="ARBA" id="ARBA00022679"/>
    </source>
</evidence>
<name>B5M9L4_STRLS</name>
<dbReference type="Gene3D" id="3.40.50.1820">
    <property type="entry name" value="alpha/beta hydrolase"/>
    <property type="match status" value="1"/>
</dbReference>
<evidence type="ECO:0000259" key="8">
    <source>
        <dbReference type="PROSITE" id="PS50075"/>
    </source>
</evidence>
<dbReference type="InterPro" id="IPR014030">
    <property type="entry name" value="Ketoacyl_synth_N"/>
</dbReference>